<dbReference type="InterPro" id="IPR002123">
    <property type="entry name" value="Plipid/glycerol_acylTrfase"/>
</dbReference>
<dbReference type="InterPro" id="IPR023214">
    <property type="entry name" value="HAD_sf"/>
</dbReference>
<dbReference type="RefSeq" id="WP_050985153.1">
    <property type="nucleotide sequence ID" value="NZ_CP014544.1"/>
</dbReference>
<evidence type="ECO:0000313" key="6">
    <source>
        <dbReference type="EMBL" id="AMO70269.1"/>
    </source>
</evidence>
<dbReference type="AlphaFoldDB" id="A0A127MAL3"/>
<evidence type="ECO:0000256" key="4">
    <source>
        <dbReference type="SAM" id="MobiDB-lite"/>
    </source>
</evidence>
<dbReference type="STRING" id="1470434.AZF00_04070"/>
<dbReference type="SUPFAM" id="SSF56784">
    <property type="entry name" value="HAD-like"/>
    <property type="match status" value="1"/>
</dbReference>
<dbReference type="Proteomes" id="UP000074119">
    <property type="component" value="Chromosome"/>
</dbReference>
<dbReference type="NCBIfam" id="TIGR01490">
    <property type="entry name" value="HAD-SF-IB-hyp1"/>
    <property type="match status" value="1"/>
</dbReference>
<dbReference type="NCBIfam" id="TIGR01488">
    <property type="entry name" value="HAD-SF-IB"/>
    <property type="match status" value="1"/>
</dbReference>
<feature type="domain" description="Phospholipid/glycerol acyltransferase" evidence="5">
    <location>
        <begin position="307"/>
        <end position="422"/>
    </location>
</feature>
<dbReference type="SUPFAM" id="SSF69593">
    <property type="entry name" value="Glycerol-3-phosphate (1)-acyltransferase"/>
    <property type="match status" value="1"/>
</dbReference>
<keyword evidence="3" id="KW-0012">Acyltransferase</keyword>
<reference evidence="6 7" key="1">
    <citation type="submission" date="2015-12" db="EMBL/GenBank/DDBJ databases">
        <authorList>
            <person name="Shamseldin A."/>
            <person name="Moawad H."/>
            <person name="Abd El-Rahim W.M."/>
            <person name="Sadowsky M.J."/>
        </authorList>
    </citation>
    <scope>NUCLEOTIDE SEQUENCE [LARGE SCALE GENOMIC DNA]</scope>
    <source>
        <strain evidence="6 7">SM2</strain>
    </source>
</reference>
<evidence type="ECO:0000256" key="2">
    <source>
        <dbReference type="ARBA" id="ARBA00022679"/>
    </source>
</evidence>
<feature type="region of interest" description="Disordered" evidence="4">
    <location>
        <begin position="475"/>
        <end position="498"/>
    </location>
</feature>
<comment type="pathway">
    <text evidence="1">Lipid metabolism.</text>
</comment>
<dbReference type="GO" id="GO:0006654">
    <property type="term" value="P:phosphatidic acid biosynthetic process"/>
    <property type="evidence" value="ECO:0007669"/>
    <property type="project" value="TreeGrafter"/>
</dbReference>
<evidence type="ECO:0000256" key="1">
    <source>
        <dbReference type="ARBA" id="ARBA00005189"/>
    </source>
</evidence>
<evidence type="ECO:0000256" key="3">
    <source>
        <dbReference type="ARBA" id="ARBA00023315"/>
    </source>
</evidence>
<dbReference type="Gene3D" id="3.40.50.1000">
    <property type="entry name" value="HAD superfamily/HAD-like"/>
    <property type="match status" value="1"/>
</dbReference>
<dbReference type="InterPro" id="IPR036412">
    <property type="entry name" value="HAD-like_sf"/>
</dbReference>
<accession>A0A127MAL3</accession>
<protein>
    <recommendedName>
        <fullName evidence="5">Phospholipid/glycerol acyltransferase domain-containing protein</fullName>
    </recommendedName>
</protein>
<dbReference type="Gene3D" id="1.20.1440.100">
    <property type="entry name" value="SG protein - dephosphorylation function"/>
    <property type="match status" value="1"/>
</dbReference>
<feature type="compositionally biased region" description="Basic residues" evidence="4">
    <location>
        <begin position="489"/>
        <end position="498"/>
    </location>
</feature>
<dbReference type="Pfam" id="PF01553">
    <property type="entry name" value="Acyltransferase"/>
    <property type="match status" value="1"/>
</dbReference>
<feature type="compositionally biased region" description="Low complexity" evidence="4">
    <location>
        <begin position="478"/>
        <end position="488"/>
    </location>
</feature>
<keyword evidence="2" id="KW-0808">Transferase</keyword>
<dbReference type="InterPro" id="IPR006385">
    <property type="entry name" value="HAD_hydro_SerB1"/>
</dbReference>
<dbReference type="SMART" id="SM00563">
    <property type="entry name" value="PlsC"/>
    <property type="match status" value="1"/>
</dbReference>
<sequence length="498" mass="54585">MSTTDDLLAEINTTPTGPGTLALFDFDGTIIAGYSSLFILREQLRRGDITTQDFARVVLALINHQAGLMDDHGLMELGASFLKGSPVQSFDELCRQVYEKQINKRIYPEARALIAAHRARGHVVAIASSAPEQAIRQVAQDLQIEHIASSHYIVAEGIFTGAVTMPVCWGFGKRLAAEKLASQLNCQLEKAFFYTDSDEDLPLLDVVGHPTAVNPNARLKQHADFKDWPSVAFKPRRWRLRELGGTAAVYVSLVTSYLGGLGIARLDGDRKRGRGFMLKHFTDSVCKLIGMDIELINEHYLRDNPASVVIFNHQSAADGFIILKLLRENYAGIGKRAFGREPLLSDAYEFAGVIPIDREDGKAAIASMAPLVDAITKEGRSVAVAPEGTRSTSRMPGPFKKGAFHLALDAKVNIVPVVIHNSVNIQTKGDKLFHAAKVTVEILPPIDTSNWQRENLNSHIADVRQQYLQALGFASPEASTPATQTAAKKAPRKRKVTT</sequence>
<dbReference type="GO" id="GO:0003841">
    <property type="term" value="F:1-acylglycerol-3-phosphate O-acyltransferase activity"/>
    <property type="evidence" value="ECO:0007669"/>
    <property type="project" value="TreeGrafter"/>
</dbReference>
<dbReference type="PANTHER" id="PTHR10434:SF66">
    <property type="entry name" value="PHOSPHOLIPID_GLYCEROL ACYLTRANSFERASE DOMAIN-CONTAINING PROTEIN"/>
    <property type="match status" value="1"/>
</dbReference>
<dbReference type="CDD" id="cd02612">
    <property type="entry name" value="HAD_PGPPase"/>
    <property type="match status" value="1"/>
</dbReference>
<dbReference type="Pfam" id="PF12710">
    <property type="entry name" value="HAD"/>
    <property type="match status" value="1"/>
</dbReference>
<dbReference type="KEGG" id="zal:AZF00_04070"/>
<evidence type="ECO:0000313" key="7">
    <source>
        <dbReference type="Proteomes" id="UP000074119"/>
    </source>
</evidence>
<dbReference type="PANTHER" id="PTHR10434">
    <property type="entry name" value="1-ACYL-SN-GLYCEROL-3-PHOSPHATE ACYLTRANSFERASE"/>
    <property type="match status" value="1"/>
</dbReference>
<evidence type="ECO:0000259" key="5">
    <source>
        <dbReference type="SMART" id="SM00563"/>
    </source>
</evidence>
<proteinExistence type="predicted"/>
<dbReference type="CDD" id="cd07989">
    <property type="entry name" value="LPLAT_AGPAT-like"/>
    <property type="match status" value="1"/>
</dbReference>
<name>A0A127MAL3_9GAMM</name>
<gene>
    <name evidence="6" type="ORF">AZF00_04070</name>
</gene>
<dbReference type="EMBL" id="CP014544">
    <property type="protein sequence ID" value="AMO70269.1"/>
    <property type="molecule type" value="Genomic_DNA"/>
</dbReference>
<organism evidence="6 7">
    <name type="scientific">Zhongshania aliphaticivorans</name>
    <dbReference type="NCBI Taxonomy" id="1470434"/>
    <lineage>
        <taxon>Bacteria</taxon>
        <taxon>Pseudomonadati</taxon>
        <taxon>Pseudomonadota</taxon>
        <taxon>Gammaproteobacteria</taxon>
        <taxon>Cellvibrionales</taxon>
        <taxon>Spongiibacteraceae</taxon>
        <taxon>Zhongshania</taxon>
    </lineage>
</organism>